<accession>A0ABR7SHR9</accession>
<feature type="region of interest" description="Disordered" evidence="3">
    <location>
        <begin position="47"/>
        <end position="72"/>
    </location>
</feature>
<feature type="domain" description="CBS" evidence="4">
    <location>
        <begin position="81"/>
        <end position="140"/>
    </location>
</feature>
<dbReference type="Gene3D" id="3.10.580.10">
    <property type="entry name" value="CBS-domain"/>
    <property type="match status" value="1"/>
</dbReference>
<dbReference type="Proteomes" id="UP000642284">
    <property type="component" value="Unassembled WGS sequence"/>
</dbReference>
<dbReference type="InterPro" id="IPR051257">
    <property type="entry name" value="Diverse_CBS-Domain"/>
</dbReference>
<keyword evidence="1 2" id="KW-0129">CBS domain</keyword>
<dbReference type="PROSITE" id="PS51371">
    <property type="entry name" value="CBS"/>
    <property type="match status" value="2"/>
</dbReference>
<name>A0ABR7SHR9_9ACTN</name>
<keyword evidence="6" id="KW-1185">Reference proteome</keyword>
<sequence>MNDREAREHWAASAEARGAVPDLAPKRAEGFRQDMMVRYLTAMASHASREEAPAEPAVRKRTPPQRPGPHTVAERRVRDLMKRSVAGVSADTPFLDVARQLSHLQVGAVPVVDETEHVIGVIAESDLLARAATLAAPGERPGALARVLGLRPRARDTGQTAAELMSAPVHTAHPGTTVIEAARMAARSRIRQLFVTDYKGRLVGVVSRGELLRALVRDDAAIRAEIATRIVKGEFGIDPGSLEIHVLDGAVTLRGKVDTVVIPQLTEEVAKIADVVEVVDQLTAT</sequence>
<evidence type="ECO:0000256" key="3">
    <source>
        <dbReference type="SAM" id="MobiDB-lite"/>
    </source>
</evidence>
<dbReference type="InterPro" id="IPR046342">
    <property type="entry name" value="CBS_dom_sf"/>
</dbReference>
<dbReference type="SUPFAM" id="SSF54631">
    <property type="entry name" value="CBS-domain pair"/>
    <property type="match status" value="1"/>
</dbReference>
<dbReference type="InterPro" id="IPR007055">
    <property type="entry name" value="BON_dom"/>
</dbReference>
<dbReference type="Pfam" id="PF00571">
    <property type="entry name" value="CBS"/>
    <property type="match status" value="2"/>
</dbReference>
<dbReference type="PANTHER" id="PTHR43080">
    <property type="entry name" value="CBS DOMAIN-CONTAINING PROTEIN CBSX3, MITOCHONDRIAL"/>
    <property type="match status" value="1"/>
</dbReference>
<dbReference type="RefSeq" id="WP_187814331.1">
    <property type="nucleotide sequence ID" value="NZ_JACTVJ010000006.1"/>
</dbReference>
<dbReference type="SMART" id="SM00116">
    <property type="entry name" value="CBS"/>
    <property type="match status" value="2"/>
</dbReference>
<dbReference type="EMBL" id="JACTVJ010000006">
    <property type="protein sequence ID" value="MBC9713903.1"/>
    <property type="molecule type" value="Genomic_DNA"/>
</dbReference>
<comment type="caution">
    <text evidence="5">The sequence shown here is derived from an EMBL/GenBank/DDBJ whole genome shotgun (WGS) entry which is preliminary data.</text>
</comment>
<proteinExistence type="predicted"/>
<reference evidence="5 6" key="1">
    <citation type="submission" date="2020-08" db="EMBL/GenBank/DDBJ databases">
        <title>Genemic of Streptomyces polyaspartic.</title>
        <authorList>
            <person name="Liu W."/>
        </authorList>
    </citation>
    <scope>NUCLEOTIDE SEQUENCE [LARGE SCALE GENOMIC DNA]</scope>
    <source>
        <strain evidence="5 6">TRM66268-LWL</strain>
    </source>
</reference>
<evidence type="ECO:0000313" key="6">
    <source>
        <dbReference type="Proteomes" id="UP000642284"/>
    </source>
</evidence>
<dbReference type="InterPro" id="IPR000644">
    <property type="entry name" value="CBS_dom"/>
</dbReference>
<gene>
    <name evidence="5" type="ORF">H9Y04_15135</name>
</gene>
<protein>
    <submittedName>
        <fullName evidence="5">CBS domain-containing protein</fullName>
    </submittedName>
</protein>
<organism evidence="5 6">
    <name type="scientific">Streptomyces polyasparticus</name>
    <dbReference type="NCBI Taxonomy" id="2767826"/>
    <lineage>
        <taxon>Bacteria</taxon>
        <taxon>Bacillati</taxon>
        <taxon>Actinomycetota</taxon>
        <taxon>Actinomycetes</taxon>
        <taxon>Kitasatosporales</taxon>
        <taxon>Streptomycetaceae</taxon>
        <taxon>Streptomyces</taxon>
    </lineage>
</organism>
<evidence type="ECO:0000259" key="4">
    <source>
        <dbReference type="PROSITE" id="PS51371"/>
    </source>
</evidence>
<dbReference type="PANTHER" id="PTHR43080:SF29">
    <property type="entry name" value="OS02G0818000 PROTEIN"/>
    <property type="match status" value="1"/>
</dbReference>
<feature type="domain" description="CBS" evidence="4">
    <location>
        <begin position="165"/>
        <end position="222"/>
    </location>
</feature>
<evidence type="ECO:0000313" key="5">
    <source>
        <dbReference type="EMBL" id="MBC9713903.1"/>
    </source>
</evidence>
<evidence type="ECO:0000256" key="1">
    <source>
        <dbReference type="ARBA" id="ARBA00023122"/>
    </source>
</evidence>
<evidence type="ECO:0000256" key="2">
    <source>
        <dbReference type="PROSITE-ProRule" id="PRU00703"/>
    </source>
</evidence>
<dbReference type="Pfam" id="PF04972">
    <property type="entry name" value="BON"/>
    <property type="match status" value="1"/>
</dbReference>